<protein>
    <submittedName>
        <fullName evidence="2">Serine/threonine protein kinase</fullName>
    </submittedName>
</protein>
<dbReference type="RefSeq" id="WP_177206382.1">
    <property type="nucleotide sequence ID" value="NZ_FOSJ01000026.1"/>
</dbReference>
<dbReference type="Pfam" id="PF00069">
    <property type="entry name" value="Pkinase"/>
    <property type="match status" value="1"/>
</dbReference>
<evidence type="ECO:0000313" key="2">
    <source>
        <dbReference type="EMBL" id="SFK36238.1"/>
    </source>
</evidence>
<reference evidence="3" key="1">
    <citation type="submission" date="2016-10" db="EMBL/GenBank/DDBJ databases">
        <authorList>
            <person name="Varghese N."/>
            <person name="Submissions S."/>
        </authorList>
    </citation>
    <scope>NUCLEOTIDE SEQUENCE [LARGE SCALE GENOMIC DNA]</scope>
    <source>
        <strain evidence="3">DSM 16108</strain>
    </source>
</reference>
<dbReference type="GO" id="GO:0004674">
    <property type="term" value="F:protein serine/threonine kinase activity"/>
    <property type="evidence" value="ECO:0007669"/>
    <property type="project" value="UniProtKB-KW"/>
</dbReference>
<dbReference type="AlphaFoldDB" id="A0A1I3YWL7"/>
<evidence type="ECO:0000313" key="3">
    <source>
        <dbReference type="Proteomes" id="UP000199589"/>
    </source>
</evidence>
<gene>
    <name evidence="2" type="ORF">SAMN04488569_10266</name>
</gene>
<dbReference type="Proteomes" id="UP000199589">
    <property type="component" value="Unassembled WGS sequence"/>
</dbReference>
<dbReference type="Gene3D" id="1.10.510.10">
    <property type="entry name" value="Transferase(Phosphotransferase) domain 1"/>
    <property type="match status" value="1"/>
</dbReference>
<dbReference type="EMBL" id="FOSJ01000026">
    <property type="protein sequence ID" value="SFK36238.1"/>
    <property type="molecule type" value="Genomic_DNA"/>
</dbReference>
<dbReference type="InterPro" id="IPR011009">
    <property type="entry name" value="Kinase-like_dom_sf"/>
</dbReference>
<accession>A0A1I3YWL7</accession>
<keyword evidence="2" id="KW-0808">Transferase</keyword>
<dbReference type="PANTHER" id="PTHR24347">
    <property type="entry name" value="SERINE/THREONINE-PROTEIN KINASE"/>
    <property type="match status" value="1"/>
</dbReference>
<organism evidence="2 3">
    <name type="scientific">Marinilactibacillus piezotolerans</name>
    <dbReference type="NCBI Taxonomy" id="258723"/>
    <lineage>
        <taxon>Bacteria</taxon>
        <taxon>Bacillati</taxon>
        <taxon>Bacillota</taxon>
        <taxon>Bacilli</taxon>
        <taxon>Lactobacillales</taxon>
        <taxon>Carnobacteriaceae</taxon>
        <taxon>Marinilactibacillus</taxon>
    </lineage>
</organism>
<dbReference type="SUPFAM" id="SSF56112">
    <property type="entry name" value="Protein kinase-like (PK-like)"/>
    <property type="match status" value="1"/>
</dbReference>
<dbReference type="PROSITE" id="PS50011">
    <property type="entry name" value="PROTEIN_KINASE_DOM"/>
    <property type="match status" value="1"/>
</dbReference>
<keyword evidence="2" id="KW-0723">Serine/threonine-protein kinase</keyword>
<dbReference type="InterPro" id="IPR000719">
    <property type="entry name" value="Prot_kinase_dom"/>
</dbReference>
<sequence>MVNDLVKQELDGVKFKLRAKEDFSFLSQFGKVFCVFDQNDSGNISFGVINNKLEKFFIKVAGAQTLEFAGNTNEAVEALKNTIEIYSDLKHPSLINMISSGDYNNLFYIVFRWAEGDCLYDHWNFDYYHNHPEVESPRKRFAKISNEDKLETAKQILEFMAFVESKGYVAVDFYDGSLMYDFKSNQLTICDIDLFKKSPVLNDIGSDYWGTKRMKAPEEYHLNAIIDSRTNVFTIGALFFNLFGNYSGELLRQIYTENKFIPLEEKNWALSSDLYNVALDAVKEEPEKRYATVKEFKDEWINKA</sequence>
<evidence type="ECO:0000259" key="1">
    <source>
        <dbReference type="PROSITE" id="PS50011"/>
    </source>
</evidence>
<feature type="domain" description="Protein kinase" evidence="1">
    <location>
        <begin position="18"/>
        <end position="301"/>
    </location>
</feature>
<dbReference type="GO" id="GO:0005524">
    <property type="term" value="F:ATP binding"/>
    <property type="evidence" value="ECO:0007669"/>
    <property type="project" value="InterPro"/>
</dbReference>
<keyword evidence="2" id="KW-0418">Kinase</keyword>
<proteinExistence type="predicted"/>
<name>A0A1I3YWL7_9LACT</name>
<dbReference type="SMART" id="SM00220">
    <property type="entry name" value="S_TKc"/>
    <property type="match status" value="1"/>
</dbReference>
<keyword evidence="3" id="KW-1185">Reference proteome</keyword>